<organism evidence="2 3">
    <name type="scientific">Ensete ventricosum</name>
    <name type="common">Abyssinian banana</name>
    <name type="synonym">Musa ensete</name>
    <dbReference type="NCBI Taxonomy" id="4639"/>
    <lineage>
        <taxon>Eukaryota</taxon>
        <taxon>Viridiplantae</taxon>
        <taxon>Streptophyta</taxon>
        <taxon>Embryophyta</taxon>
        <taxon>Tracheophyta</taxon>
        <taxon>Spermatophyta</taxon>
        <taxon>Magnoliopsida</taxon>
        <taxon>Liliopsida</taxon>
        <taxon>Zingiberales</taxon>
        <taxon>Musaceae</taxon>
        <taxon>Ensete</taxon>
    </lineage>
</organism>
<dbReference type="SUPFAM" id="SSF50475">
    <property type="entry name" value="FMN-binding split barrel"/>
    <property type="match status" value="1"/>
</dbReference>
<dbReference type="PANTHER" id="PTHR13343">
    <property type="entry name" value="CREG1 PROTEIN"/>
    <property type="match status" value="1"/>
</dbReference>
<proteinExistence type="predicted"/>
<protein>
    <recommendedName>
        <fullName evidence="1">CREG-like beta-barrel domain-containing protein</fullName>
    </recommendedName>
</protein>
<dbReference type="Pfam" id="PF13883">
    <property type="entry name" value="CREG_beta-barrel"/>
    <property type="match status" value="1"/>
</dbReference>
<dbReference type="EMBL" id="JAQQAF010000007">
    <property type="protein sequence ID" value="KAJ8470549.1"/>
    <property type="molecule type" value="Genomic_DNA"/>
</dbReference>
<name>A0AAV8Q2B0_ENSVE</name>
<comment type="caution">
    <text evidence="2">The sequence shown here is derived from an EMBL/GenBank/DDBJ whole genome shotgun (WGS) entry which is preliminary data.</text>
</comment>
<evidence type="ECO:0000259" key="1">
    <source>
        <dbReference type="Pfam" id="PF13883"/>
    </source>
</evidence>
<dbReference type="GO" id="GO:0005737">
    <property type="term" value="C:cytoplasm"/>
    <property type="evidence" value="ECO:0007669"/>
    <property type="project" value="UniProtKB-ARBA"/>
</dbReference>
<dbReference type="PANTHER" id="PTHR13343:SF29">
    <property type="entry name" value="PYRIDOXAMINE 5'-PHOSPHATE OXIDASE FAMILY PROTEIN"/>
    <property type="match status" value="1"/>
</dbReference>
<evidence type="ECO:0000313" key="2">
    <source>
        <dbReference type="EMBL" id="KAJ8470549.1"/>
    </source>
</evidence>
<reference evidence="2 3" key="1">
    <citation type="submission" date="2022-12" db="EMBL/GenBank/DDBJ databases">
        <title>Chromosome-scale assembly of the Ensete ventricosum genome.</title>
        <authorList>
            <person name="Dussert Y."/>
            <person name="Stocks J."/>
            <person name="Wendawek A."/>
            <person name="Woldeyes F."/>
            <person name="Nichols R.A."/>
            <person name="Borrell J.S."/>
        </authorList>
    </citation>
    <scope>NUCLEOTIDE SEQUENCE [LARGE SCALE GENOMIC DNA]</scope>
    <source>
        <strain evidence="3">cv. Maze</strain>
        <tissue evidence="2">Seeds</tissue>
    </source>
</reference>
<dbReference type="AlphaFoldDB" id="A0AAV8Q2B0"/>
<dbReference type="Proteomes" id="UP001222027">
    <property type="component" value="Unassembled WGS sequence"/>
</dbReference>
<sequence length="407" mass="44538">MESLCSSAVGRIEAPVVRRPKCSSLVKASTFRFWRGNCPKKLASLALSSPPRSPQSRGERWRVLAHGASGIGGENNGALTNGFGVLIDGDPASIQNDIIQNGGHEVCMRGNMEMGTPVAAGSVTTGSKAGLFRTPISGGIQSATAINNLPHPALAVCNLMQQAKYGQLCTLMSRMHNRHEGYPFGSLVDFAPDPMGHPIFSLSPLAVHTRNLLVNSKCSLVVQIPGWTSLSNARVTIFGDVFPLAADQQEWAHQQFVAKHQQWAFKQLGNLYYYRMQNISDIYFIGGFGTVSWVDVKEYEASKPDKIAADSGEQNLKELNAIFSKPLKDSLPTEAEIDDAAFISIDSKGTDIRVRQGAQFNLQRISFEVEHDVQTLDDAKAALEKIINRDQQIREVLQETLLMVALR</sequence>
<accession>A0AAV8Q2B0</accession>
<feature type="domain" description="CREG-like beta-barrel" evidence="1">
    <location>
        <begin position="158"/>
        <end position="300"/>
    </location>
</feature>
<dbReference type="InterPro" id="IPR012349">
    <property type="entry name" value="Split_barrel_FMN-bd"/>
</dbReference>
<gene>
    <name evidence="2" type="ORF">OPV22_024892</name>
</gene>
<dbReference type="InterPro" id="IPR055343">
    <property type="entry name" value="CREG_beta-barrel"/>
</dbReference>
<dbReference type="Gene3D" id="2.30.110.10">
    <property type="entry name" value="Electron Transport, Fmn-binding Protein, Chain A"/>
    <property type="match status" value="1"/>
</dbReference>
<keyword evidence="3" id="KW-1185">Reference proteome</keyword>
<evidence type="ECO:0000313" key="3">
    <source>
        <dbReference type="Proteomes" id="UP001222027"/>
    </source>
</evidence>